<gene>
    <name evidence="2" type="ORF">UN65_01305</name>
</gene>
<sequence>MKKFLFLLLTLFFLTPKYAQNTEANETNQENFSLEGALAMFRNSTSLEDFERAINEENNNVNNLDLNNDGATDYVTVEDFIDGSDHVIILSALVGNSEKQDIATLNIEKRGNEEAYLQIIGDDDLFDKNTIVEPYDVYEKTIEDKGPSILDIIPARVIINVWSWPCIRFIYAPGYHLWVSPVRWSLYPRWWKPWRPMAHTLFITHIHKHRIHFHRTKTHIIRPHIKYLSRKKARASFVRTRKIQHNIKEKRHRR</sequence>
<evidence type="ECO:0000256" key="1">
    <source>
        <dbReference type="SAM" id="SignalP"/>
    </source>
</evidence>
<dbReference type="RefSeq" id="WP_138424783.1">
    <property type="nucleotide sequence ID" value="NZ_CP010992.1"/>
</dbReference>
<dbReference type="Proteomes" id="UP000304840">
    <property type="component" value="Chromosome"/>
</dbReference>
<evidence type="ECO:0000313" key="2">
    <source>
        <dbReference type="EMBL" id="QCV57086.1"/>
    </source>
</evidence>
<name>A0AAJ4DD88_9FLAO</name>
<protein>
    <recommendedName>
        <fullName evidence="4">EF-hand domain-containing protein</fullName>
    </recommendedName>
</protein>
<reference evidence="3" key="1">
    <citation type="submission" date="2016-03" db="EMBL/GenBank/DDBJ databases">
        <title>Flavobacterium columnare strain B185, complete genome.</title>
        <authorList>
            <person name="Sundberg L.-R."/>
            <person name="Papponen P."/>
            <person name="Laanto E."/>
        </authorList>
    </citation>
    <scope>NUCLEOTIDE SEQUENCE [LARGE SCALE GENOMIC DNA]</scope>
    <source>
        <strain evidence="3">B185</strain>
    </source>
</reference>
<evidence type="ECO:0008006" key="4">
    <source>
        <dbReference type="Google" id="ProtNLM"/>
    </source>
</evidence>
<dbReference type="AlphaFoldDB" id="A0AAJ4DD88"/>
<feature type="signal peptide" evidence="1">
    <location>
        <begin position="1"/>
        <end position="19"/>
    </location>
</feature>
<dbReference type="EMBL" id="CP010992">
    <property type="protein sequence ID" value="QCV57086.1"/>
    <property type="molecule type" value="Genomic_DNA"/>
</dbReference>
<accession>A0AAJ4DD88</accession>
<evidence type="ECO:0000313" key="3">
    <source>
        <dbReference type="Proteomes" id="UP000304840"/>
    </source>
</evidence>
<reference evidence="2 3" key="2">
    <citation type="submission" date="2019-05" db="EMBL/GenBank/DDBJ databases">
        <authorList>
            <person name="Ravantti J.J."/>
        </authorList>
    </citation>
    <scope>NUCLEOTIDE SEQUENCE [LARGE SCALE GENOMIC DNA]</scope>
    <source>
        <strain evidence="2 3">B185</strain>
    </source>
</reference>
<organism evidence="2 3">
    <name type="scientific">Flavobacterium columnare</name>
    <dbReference type="NCBI Taxonomy" id="996"/>
    <lineage>
        <taxon>Bacteria</taxon>
        <taxon>Pseudomonadati</taxon>
        <taxon>Bacteroidota</taxon>
        <taxon>Flavobacteriia</taxon>
        <taxon>Flavobacteriales</taxon>
        <taxon>Flavobacteriaceae</taxon>
        <taxon>Flavobacterium</taxon>
    </lineage>
</organism>
<keyword evidence="1" id="KW-0732">Signal</keyword>
<feature type="chain" id="PRO_5042532808" description="EF-hand domain-containing protein" evidence="1">
    <location>
        <begin position="20"/>
        <end position="254"/>
    </location>
</feature>
<proteinExistence type="predicted"/>